<feature type="non-terminal residue" evidence="1">
    <location>
        <position position="71"/>
    </location>
</feature>
<sequence length="71" mass="8450">MSEKEVLEILNQTNTKTFEKILEKEGFDKEELFLNNKISNENLEYFSEENQISGQDEYDWNPEDLLISDDD</sequence>
<protein>
    <submittedName>
        <fullName evidence="1">5146_t:CDS:1</fullName>
    </submittedName>
</protein>
<dbReference type="EMBL" id="CAJVPU010015095">
    <property type="protein sequence ID" value="CAG8644453.1"/>
    <property type="molecule type" value="Genomic_DNA"/>
</dbReference>
<reference evidence="1" key="1">
    <citation type="submission" date="2021-06" db="EMBL/GenBank/DDBJ databases">
        <authorList>
            <person name="Kallberg Y."/>
            <person name="Tangrot J."/>
            <person name="Rosling A."/>
        </authorList>
    </citation>
    <scope>NUCLEOTIDE SEQUENCE</scope>
    <source>
        <strain evidence="1">IL203A</strain>
    </source>
</reference>
<organism evidence="1 2">
    <name type="scientific">Dentiscutata heterogama</name>
    <dbReference type="NCBI Taxonomy" id="1316150"/>
    <lineage>
        <taxon>Eukaryota</taxon>
        <taxon>Fungi</taxon>
        <taxon>Fungi incertae sedis</taxon>
        <taxon>Mucoromycota</taxon>
        <taxon>Glomeromycotina</taxon>
        <taxon>Glomeromycetes</taxon>
        <taxon>Diversisporales</taxon>
        <taxon>Gigasporaceae</taxon>
        <taxon>Dentiscutata</taxon>
    </lineage>
</organism>
<keyword evidence="2" id="KW-1185">Reference proteome</keyword>
<evidence type="ECO:0000313" key="1">
    <source>
        <dbReference type="EMBL" id="CAG8644453.1"/>
    </source>
</evidence>
<accession>A0ACA9NDG3</accession>
<gene>
    <name evidence="1" type="ORF">DHETER_LOCUS8995</name>
</gene>
<dbReference type="Proteomes" id="UP000789702">
    <property type="component" value="Unassembled WGS sequence"/>
</dbReference>
<name>A0ACA9NDG3_9GLOM</name>
<evidence type="ECO:0000313" key="2">
    <source>
        <dbReference type="Proteomes" id="UP000789702"/>
    </source>
</evidence>
<proteinExistence type="predicted"/>
<comment type="caution">
    <text evidence="1">The sequence shown here is derived from an EMBL/GenBank/DDBJ whole genome shotgun (WGS) entry which is preliminary data.</text>
</comment>